<accession>A0ABM5P1K2</accession>
<dbReference type="Proteomes" id="UP000018745">
    <property type="component" value="Chromosome"/>
</dbReference>
<evidence type="ECO:0000313" key="1">
    <source>
        <dbReference type="EMBL" id="AHC40365.1"/>
    </source>
</evidence>
<gene>
    <name evidence="1" type="ORF">OVS_02845</name>
</gene>
<dbReference type="EMBL" id="CP006935">
    <property type="protein sequence ID" value="AHC40365.1"/>
    <property type="molecule type" value="Genomic_DNA"/>
</dbReference>
<reference evidence="1 2" key="1">
    <citation type="journal article" date="2014" name="Genome Announc.">
        <title>Complete Genome Sequence of Mycoplasma ovis Strain Michigan, a Hemoplasma of Sheep with Two Distinct 16S rRNA Genes.</title>
        <authorList>
            <person name="Deshuillers P.L."/>
            <person name="Santos A.P."/>
            <person name="do Nascimento N.C."/>
            <person name="Hampel J.A."/>
            <person name="Bergin I.L."/>
            <person name="Dyson M.C."/>
            <person name="Messick J.B."/>
        </authorList>
    </citation>
    <scope>NUCLEOTIDE SEQUENCE [LARGE SCALE GENOMIC DNA]</scope>
    <source>
        <strain evidence="1 2">Michigan</strain>
    </source>
</reference>
<proteinExistence type="predicted"/>
<organism evidence="1 2">
    <name type="scientific">Mycoplasma ovis str. Michigan</name>
    <dbReference type="NCBI Taxonomy" id="1415773"/>
    <lineage>
        <taxon>Bacteria</taxon>
        <taxon>Bacillati</taxon>
        <taxon>Mycoplasmatota</taxon>
        <taxon>Mollicutes</taxon>
        <taxon>Mycoplasmataceae</taxon>
        <taxon>Mycoplasma</taxon>
    </lineage>
</organism>
<dbReference type="RefSeq" id="WP_024071339.1">
    <property type="nucleotide sequence ID" value="NC_023062.1"/>
</dbReference>
<sequence length="260" mass="28931">MILSGGALTRGKVSWGCLLFLGFTTFTGLACTEIKGNVVSKALEKIGGLISSTFSTEGSGSQASSQPLDPITPLIGVWESVSGVSTTVFDSISSGYEWIKTSENFQSVTTFFKNFWKFDFVKDIVFNFHLTARAWLGILFDSNTLSKFPDAFKTFKILSAFLSKNGKGDKDMINWLYLRLLVNPRRMITILSRSQKHQDIKDENSLKCNGPKKKKPKKATGTNLPLGICFICQSSNKLIDHVVNFLKEGKMPEETQKKEK</sequence>
<evidence type="ECO:0008006" key="3">
    <source>
        <dbReference type="Google" id="ProtNLM"/>
    </source>
</evidence>
<name>A0ABM5P1K2_9MOLU</name>
<evidence type="ECO:0000313" key="2">
    <source>
        <dbReference type="Proteomes" id="UP000018745"/>
    </source>
</evidence>
<protein>
    <recommendedName>
        <fullName evidence="3">Lipoprotein</fullName>
    </recommendedName>
</protein>
<keyword evidence="2" id="KW-1185">Reference proteome</keyword>